<dbReference type="FunFam" id="3.40.50.300:FF:000425">
    <property type="entry name" value="Probable ABC transporter, ATP-binding subunit"/>
    <property type="match status" value="1"/>
</dbReference>
<protein>
    <submittedName>
        <fullName evidence="10">ABC transporter</fullName>
    </submittedName>
</protein>
<dbReference type="Pfam" id="PF00005">
    <property type="entry name" value="ABC_tran"/>
    <property type="match status" value="1"/>
</dbReference>
<dbReference type="InterPro" id="IPR015853">
    <property type="entry name" value="ABC_transpr_FbpC"/>
</dbReference>
<proteinExistence type="predicted"/>
<keyword evidence="3" id="KW-0410">Iron transport</keyword>
<evidence type="ECO:0000256" key="7">
    <source>
        <dbReference type="ARBA" id="ARBA00023065"/>
    </source>
</evidence>
<accession>A0A1T1AW28</accession>
<dbReference type="Gene3D" id="3.40.50.300">
    <property type="entry name" value="P-loop containing nucleotide triphosphate hydrolases"/>
    <property type="match status" value="1"/>
</dbReference>
<dbReference type="GO" id="GO:0016020">
    <property type="term" value="C:membrane"/>
    <property type="evidence" value="ECO:0007669"/>
    <property type="project" value="InterPro"/>
</dbReference>
<keyword evidence="4" id="KW-0547">Nucleotide-binding</keyword>
<dbReference type="EMBL" id="MTJN01000002">
    <property type="protein sequence ID" value="OOV08185.1"/>
    <property type="molecule type" value="Genomic_DNA"/>
</dbReference>
<reference evidence="10 11" key="1">
    <citation type="submission" date="2017-01" db="EMBL/GenBank/DDBJ databases">
        <title>Genome sequencing of Rhodoferax fermentans JCM 7819.</title>
        <authorList>
            <person name="Kim Y.J."/>
            <person name="Farh M.E.-A."/>
            <person name="Yang D.-C."/>
        </authorList>
    </citation>
    <scope>NUCLEOTIDE SEQUENCE [LARGE SCALE GENOMIC DNA]</scope>
    <source>
        <strain evidence="10 11">JCM 7819</strain>
    </source>
</reference>
<dbReference type="PROSITE" id="PS50893">
    <property type="entry name" value="ABC_TRANSPORTER_2"/>
    <property type="match status" value="1"/>
</dbReference>
<name>A0A1T1AW28_RHOFE</name>
<evidence type="ECO:0000256" key="1">
    <source>
        <dbReference type="ARBA" id="ARBA00022448"/>
    </source>
</evidence>
<dbReference type="OrthoDB" id="5298774at2"/>
<dbReference type="InterPro" id="IPR003439">
    <property type="entry name" value="ABC_transporter-like_ATP-bd"/>
</dbReference>
<keyword evidence="2" id="KW-1003">Cell membrane</keyword>
<dbReference type="SUPFAM" id="SSF52540">
    <property type="entry name" value="P-loop containing nucleoside triphosphate hydrolases"/>
    <property type="match status" value="1"/>
</dbReference>
<dbReference type="PANTHER" id="PTHR42781:SF4">
    <property type="entry name" value="SPERMIDINE_PUTRESCINE IMPORT ATP-BINDING PROTEIN POTA"/>
    <property type="match status" value="1"/>
</dbReference>
<dbReference type="Proteomes" id="UP000190750">
    <property type="component" value="Unassembled WGS sequence"/>
</dbReference>
<organism evidence="10 11">
    <name type="scientific">Rhodoferax fermentans</name>
    <dbReference type="NCBI Taxonomy" id="28066"/>
    <lineage>
        <taxon>Bacteria</taxon>
        <taxon>Pseudomonadati</taxon>
        <taxon>Pseudomonadota</taxon>
        <taxon>Betaproteobacteria</taxon>
        <taxon>Burkholderiales</taxon>
        <taxon>Comamonadaceae</taxon>
        <taxon>Rhodoferax</taxon>
    </lineage>
</organism>
<evidence type="ECO:0000256" key="4">
    <source>
        <dbReference type="ARBA" id="ARBA00022741"/>
    </source>
</evidence>
<comment type="caution">
    <text evidence="10">The sequence shown here is derived from an EMBL/GenBank/DDBJ whole genome shotgun (WGS) entry which is preliminary data.</text>
</comment>
<evidence type="ECO:0000313" key="11">
    <source>
        <dbReference type="Proteomes" id="UP000190750"/>
    </source>
</evidence>
<keyword evidence="11" id="KW-1185">Reference proteome</keyword>
<dbReference type="PROSITE" id="PS00211">
    <property type="entry name" value="ABC_TRANSPORTER_1"/>
    <property type="match status" value="1"/>
</dbReference>
<evidence type="ECO:0000259" key="9">
    <source>
        <dbReference type="PROSITE" id="PS50893"/>
    </source>
</evidence>
<dbReference type="STRING" id="28066.RF819_16970"/>
<keyword evidence="7" id="KW-0406">Ion transport</keyword>
<feature type="domain" description="ABC transporter" evidence="9">
    <location>
        <begin position="2"/>
        <end position="214"/>
    </location>
</feature>
<dbReference type="SMART" id="SM00382">
    <property type="entry name" value="AAA"/>
    <property type="match status" value="1"/>
</dbReference>
<dbReference type="GO" id="GO:0005524">
    <property type="term" value="F:ATP binding"/>
    <property type="evidence" value="ECO:0007669"/>
    <property type="project" value="UniProtKB-KW"/>
</dbReference>
<keyword evidence="8" id="KW-0472">Membrane</keyword>
<dbReference type="AlphaFoldDB" id="A0A1T1AW28"/>
<dbReference type="GO" id="GO:0016887">
    <property type="term" value="F:ATP hydrolysis activity"/>
    <property type="evidence" value="ECO:0007669"/>
    <property type="project" value="InterPro"/>
</dbReference>
<dbReference type="GO" id="GO:0015697">
    <property type="term" value="P:quaternary ammonium group transport"/>
    <property type="evidence" value="ECO:0007669"/>
    <property type="project" value="UniProtKB-ARBA"/>
</dbReference>
<evidence type="ECO:0000256" key="3">
    <source>
        <dbReference type="ARBA" id="ARBA00022496"/>
    </source>
</evidence>
<keyword evidence="5" id="KW-0067">ATP-binding</keyword>
<dbReference type="GO" id="GO:0015408">
    <property type="term" value="F:ABC-type ferric iron transporter activity"/>
    <property type="evidence" value="ECO:0007669"/>
    <property type="project" value="InterPro"/>
</dbReference>
<dbReference type="InterPro" id="IPR050093">
    <property type="entry name" value="ABC_SmlMolc_Importer"/>
</dbReference>
<evidence type="ECO:0000256" key="2">
    <source>
        <dbReference type="ARBA" id="ARBA00022475"/>
    </source>
</evidence>
<dbReference type="CDD" id="cd03259">
    <property type="entry name" value="ABC_Carb_Solutes_like"/>
    <property type="match status" value="1"/>
</dbReference>
<evidence type="ECO:0000256" key="8">
    <source>
        <dbReference type="ARBA" id="ARBA00023136"/>
    </source>
</evidence>
<sequence length="214" mass="23537">MLELCHIHQRYADLPLLQDLSLQVAAGEIVALLGPSGSGKSTLLNIVAGLQAPDAGSVRWDGQDITALAPERRRFALMFQDFALFPHLNVLDNVAFGLVEQRVPKMQARARALQMLALFGLTELAQRRVWNLSGGEQQRVALARALITEPRALLLDEPFSALDADLRVVLRQEFRSRIQAIGMATLLVTHDEAEAREMADRSVRLVQGQLVAAG</sequence>
<dbReference type="InterPro" id="IPR027417">
    <property type="entry name" value="P-loop_NTPase"/>
</dbReference>
<evidence type="ECO:0000256" key="5">
    <source>
        <dbReference type="ARBA" id="ARBA00022840"/>
    </source>
</evidence>
<dbReference type="RefSeq" id="WP_078366055.1">
    <property type="nucleotide sequence ID" value="NZ_MTJN01000002.1"/>
</dbReference>
<evidence type="ECO:0000256" key="6">
    <source>
        <dbReference type="ARBA" id="ARBA00023004"/>
    </source>
</evidence>
<keyword evidence="6" id="KW-0408">Iron</keyword>
<gene>
    <name evidence="10" type="ORF">RF819_16970</name>
</gene>
<dbReference type="InterPro" id="IPR003593">
    <property type="entry name" value="AAA+_ATPase"/>
</dbReference>
<dbReference type="InterPro" id="IPR017871">
    <property type="entry name" value="ABC_transporter-like_CS"/>
</dbReference>
<keyword evidence="1" id="KW-0813">Transport</keyword>
<dbReference type="PANTHER" id="PTHR42781">
    <property type="entry name" value="SPERMIDINE/PUTRESCINE IMPORT ATP-BINDING PROTEIN POTA"/>
    <property type="match status" value="1"/>
</dbReference>
<evidence type="ECO:0000313" key="10">
    <source>
        <dbReference type="EMBL" id="OOV08185.1"/>
    </source>
</evidence>